<keyword evidence="11" id="KW-1185">Reference proteome</keyword>
<gene>
    <name evidence="9" type="ORF">A6V36_09715</name>
    <name evidence="10" type="ORF">A6V37_13125</name>
</gene>
<dbReference type="Proteomes" id="UP000077961">
    <property type="component" value="Unassembled WGS sequence"/>
</dbReference>
<dbReference type="OrthoDB" id="9812221at2"/>
<evidence type="ECO:0000256" key="3">
    <source>
        <dbReference type="ARBA" id="ARBA00022692"/>
    </source>
</evidence>
<dbReference type="Gene3D" id="1.20.1250.20">
    <property type="entry name" value="MFS general substrate transporter like domains"/>
    <property type="match status" value="1"/>
</dbReference>
<feature type="domain" description="Major facilitator superfamily (MFS) profile" evidence="8">
    <location>
        <begin position="48"/>
        <end position="530"/>
    </location>
</feature>
<dbReference type="InterPro" id="IPR036259">
    <property type="entry name" value="MFS_trans_sf"/>
</dbReference>
<comment type="subcellular location">
    <subcellularLocation>
        <location evidence="1">Membrane</location>
        <topology evidence="1">Multi-pass membrane protein</topology>
    </subcellularLocation>
</comment>
<name>A0A1A9NHE3_9BURK</name>
<feature type="transmembrane region" description="Helical" evidence="7">
    <location>
        <begin position="262"/>
        <end position="284"/>
    </location>
</feature>
<feature type="transmembrane region" description="Helical" evidence="7">
    <location>
        <begin position="114"/>
        <end position="133"/>
    </location>
</feature>
<feature type="transmembrane region" description="Helical" evidence="7">
    <location>
        <begin position="41"/>
        <end position="61"/>
    </location>
</feature>
<evidence type="ECO:0000313" key="12">
    <source>
        <dbReference type="Proteomes" id="UP000078116"/>
    </source>
</evidence>
<dbReference type="GO" id="GO:0016020">
    <property type="term" value="C:membrane"/>
    <property type="evidence" value="ECO:0007669"/>
    <property type="project" value="UniProtKB-SubCell"/>
</dbReference>
<dbReference type="RefSeq" id="WP_064270982.1">
    <property type="nucleotide sequence ID" value="NZ_LXJZ01000209.1"/>
</dbReference>
<feature type="transmembrane region" description="Helical" evidence="7">
    <location>
        <begin position="86"/>
        <end position="107"/>
    </location>
</feature>
<sequence>MNPAKQRTTGTAEPKLAHSPEPVSAREADTSVQTTSKEADLPLRLAIGLIGMLLASLLAILNEQVTAVALADIRGAFSIGNDDGTWLTTLFEATNVATMVFAPWFGVTLTLKRFTIGAVLAVMFLGFLCPFAPNLLTLYVLRTLQGVACGCLPPMLIIVALRYLPPKVKLYGLAGYALTATFGPALGTPLAALWTEYVSWRMAFWQIVPLGIVCCVAIQQGLPPDPLKLERFRSFNWSGFILGYPAIAMLVIGLLQGDRLDWLNSTFISTMFCGGALLFVAFLINEWFHPLPFFKLQLLARRNFAHGLLTLVGAVTLLVGVAAIPGQYLAQIHGYRPLQTTPLSLLVAIPLLIALPATAAVLNLRQVDHRWVMAIGLCLMATTCFLGSFMTSEWVRENFYWLQSLQIVAQPMVIMGILMGVTTGLAPTDGPFASAMFNTVKTFTGAAATALIEGLGTTRDHFHSSMLVDHLGNNALVTGQSIGAIDDLGELAHRIHEQAVVLTSADLYRVMAGIAVAFLFVVPVLPVRIYPPWCTTSPSSR</sequence>
<feature type="transmembrane region" description="Helical" evidence="7">
    <location>
        <begin position="304"/>
        <end position="324"/>
    </location>
</feature>
<keyword evidence="3 7" id="KW-0812">Transmembrane</keyword>
<dbReference type="AlphaFoldDB" id="A0A1A9NHE3"/>
<dbReference type="GO" id="GO:0022857">
    <property type="term" value="F:transmembrane transporter activity"/>
    <property type="evidence" value="ECO:0007669"/>
    <property type="project" value="InterPro"/>
</dbReference>
<evidence type="ECO:0000259" key="8">
    <source>
        <dbReference type="PROSITE" id="PS50850"/>
    </source>
</evidence>
<dbReference type="STRING" id="1462993.A6V36_09715"/>
<evidence type="ECO:0000256" key="5">
    <source>
        <dbReference type="ARBA" id="ARBA00023136"/>
    </source>
</evidence>
<accession>A0A1A9NHE3</accession>
<feature type="transmembrane region" description="Helical" evidence="7">
    <location>
        <begin position="203"/>
        <end position="222"/>
    </location>
</feature>
<dbReference type="PROSITE" id="PS50850">
    <property type="entry name" value="MFS"/>
    <property type="match status" value="1"/>
</dbReference>
<feature type="transmembrane region" description="Helical" evidence="7">
    <location>
        <begin position="234"/>
        <end position="256"/>
    </location>
</feature>
<proteinExistence type="predicted"/>
<keyword evidence="4 7" id="KW-1133">Transmembrane helix</keyword>
<evidence type="ECO:0000313" key="9">
    <source>
        <dbReference type="EMBL" id="OAJ53736.1"/>
    </source>
</evidence>
<dbReference type="EMBL" id="LXJZ01000209">
    <property type="protein sequence ID" value="OAJ53736.1"/>
    <property type="molecule type" value="Genomic_DNA"/>
</dbReference>
<evidence type="ECO:0000256" key="6">
    <source>
        <dbReference type="SAM" id="MobiDB-lite"/>
    </source>
</evidence>
<feature type="compositionally biased region" description="Polar residues" evidence="6">
    <location>
        <begin position="1"/>
        <end position="11"/>
    </location>
</feature>
<dbReference type="Proteomes" id="UP000078116">
    <property type="component" value="Unassembled WGS sequence"/>
</dbReference>
<feature type="transmembrane region" description="Helical" evidence="7">
    <location>
        <begin position="371"/>
        <end position="395"/>
    </location>
</feature>
<dbReference type="SUPFAM" id="SSF103473">
    <property type="entry name" value="MFS general substrate transporter"/>
    <property type="match status" value="1"/>
</dbReference>
<feature type="transmembrane region" description="Helical" evidence="7">
    <location>
        <begin position="139"/>
        <end position="161"/>
    </location>
</feature>
<comment type="caution">
    <text evidence="10">The sequence shown here is derived from an EMBL/GenBank/DDBJ whole genome shotgun (WGS) entry which is preliminary data.</text>
</comment>
<keyword evidence="5 7" id="KW-0472">Membrane</keyword>
<protein>
    <submittedName>
        <fullName evidence="10">EmrB/QacA family drug resistance transporter</fullName>
    </submittedName>
</protein>
<evidence type="ECO:0000256" key="2">
    <source>
        <dbReference type="ARBA" id="ARBA00022448"/>
    </source>
</evidence>
<dbReference type="EMBL" id="LXKA01000011">
    <property type="protein sequence ID" value="OAJ65897.1"/>
    <property type="molecule type" value="Genomic_DNA"/>
</dbReference>
<dbReference type="InterPro" id="IPR020846">
    <property type="entry name" value="MFS_dom"/>
</dbReference>
<organism evidence="10 12">
    <name type="scientific">Paraburkholderia ginsengiterrae</name>
    <dbReference type="NCBI Taxonomy" id="1462993"/>
    <lineage>
        <taxon>Bacteria</taxon>
        <taxon>Pseudomonadati</taxon>
        <taxon>Pseudomonadota</taxon>
        <taxon>Betaproteobacteria</taxon>
        <taxon>Burkholderiales</taxon>
        <taxon>Burkholderiaceae</taxon>
        <taxon>Paraburkholderia</taxon>
    </lineage>
</organism>
<feature type="region of interest" description="Disordered" evidence="6">
    <location>
        <begin position="1"/>
        <end position="35"/>
    </location>
</feature>
<dbReference type="InterPro" id="IPR011701">
    <property type="entry name" value="MFS"/>
</dbReference>
<evidence type="ECO:0000256" key="1">
    <source>
        <dbReference type="ARBA" id="ARBA00004141"/>
    </source>
</evidence>
<feature type="transmembrane region" description="Helical" evidence="7">
    <location>
        <begin position="407"/>
        <end position="426"/>
    </location>
</feature>
<keyword evidence="2" id="KW-0813">Transport</keyword>
<dbReference type="PANTHER" id="PTHR42718:SF9">
    <property type="entry name" value="MAJOR FACILITATOR SUPERFAMILY MULTIDRUG TRANSPORTER MFSC"/>
    <property type="match status" value="1"/>
</dbReference>
<reference evidence="11 12" key="1">
    <citation type="submission" date="2016-04" db="EMBL/GenBank/DDBJ databases">
        <title>Reclassification of Paraburkholderia panaciterrae (Farh et al. 2015) Dobritsa &amp; Samadpour 2016 as a later homotypic synonym of Paraburkholderia ginsengiterrae (Farh et al. 2015) Dobritsa &amp; Samadpour 2016.</title>
        <authorList>
            <person name="Dobritsa A.P."/>
            <person name="Kutumbaka K."/>
            <person name="Samadpour M."/>
        </authorList>
    </citation>
    <scope>NUCLEOTIDE SEQUENCE [LARGE SCALE GENOMIC DNA]</scope>
    <source>
        <strain evidence="10 12">DCY85</strain>
        <strain evidence="9 11">DCY85-1</strain>
    </source>
</reference>
<feature type="transmembrane region" description="Helical" evidence="7">
    <location>
        <begin position="344"/>
        <end position="364"/>
    </location>
</feature>
<dbReference type="Pfam" id="PF07690">
    <property type="entry name" value="MFS_1"/>
    <property type="match status" value="1"/>
</dbReference>
<evidence type="ECO:0000256" key="4">
    <source>
        <dbReference type="ARBA" id="ARBA00022989"/>
    </source>
</evidence>
<dbReference type="PANTHER" id="PTHR42718">
    <property type="entry name" value="MAJOR FACILITATOR SUPERFAMILY MULTIDRUG TRANSPORTER MFSC"/>
    <property type="match status" value="1"/>
</dbReference>
<feature type="transmembrane region" description="Helical" evidence="7">
    <location>
        <begin position="173"/>
        <end position="197"/>
    </location>
</feature>
<feature type="transmembrane region" description="Helical" evidence="7">
    <location>
        <begin position="510"/>
        <end position="530"/>
    </location>
</feature>
<evidence type="ECO:0000256" key="7">
    <source>
        <dbReference type="SAM" id="Phobius"/>
    </source>
</evidence>
<evidence type="ECO:0000313" key="11">
    <source>
        <dbReference type="Proteomes" id="UP000077961"/>
    </source>
</evidence>
<evidence type="ECO:0000313" key="10">
    <source>
        <dbReference type="EMBL" id="OAJ65897.1"/>
    </source>
</evidence>